<evidence type="ECO:0000259" key="5">
    <source>
        <dbReference type="PROSITE" id="PS01124"/>
    </source>
</evidence>
<name>A0A423Y4N1_9ENTR</name>
<dbReference type="RefSeq" id="WP_123947721.1">
    <property type="nucleotide sequence ID" value="NZ_PQJL01000001.1"/>
</dbReference>
<evidence type="ECO:0000313" key="7">
    <source>
        <dbReference type="Proteomes" id="UP000285793"/>
    </source>
</evidence>
<dbReference type="InterPro" id="IPR020449">
    <property type="entry name" value="Tscrpt_reg_AraC-type_HTH"/>
</dbReference>
<feature type="domain" description="HTH araC/xylS-type" evidence="5">
    <location>
        <begin position="73"/>
        <end position="169"/>
    </location>
</feature>
<protein>
    <submittedName>
        <fullName evidence="6">AraC family transcriptional regulator</fullName>
    </submittedName>
</protein>
<dbReference type="PRINTS" id="PR00032">
    <property type="entry name" value="HTHARAC"/>
</dbReference>
<gene>
    <name evidence="6" type="ORF">C3E80_01385</name>
</gene>
<dbReference type="PANTHER" id="PTHR11019">
    <property type="entry name" value="HTH-TYPE TRANSCRIPTIONAL REGULATOR NIMR"/>
    <property type="match status" value="1"/>
</dbReference>
<accession>A0A423Y4N1</accession>
<dbReference type="PROSITE" id="PS01124">
    <property type="entry name" value="HTH_ARAC_FAMILY_2"/>
    <property type="match status" value="1"/>
</dbReference>
<keyword evidence="3" id="KW-0238">DNA-binding</keyword>
<comment type="caution">
    <text evidence="6">The sequence shown here is derived from an EMBL/GenBank/DDBJ whole genome shotgun (WGS) entry which is preliminary data.</text>
</comment>
<organism evidence="6 7">
    <name type="scientific">Cronobacter malonaticus</name>
    <dbReference type="NCBI Taxonomy" id="413503"/>
    <lineage>
        <taxon>Bacteria</taxon>
        <taxon>Pseudomonadati</taxon>
        <taxon>Pseudomonadota</taxon>
        <taxon>Gammaproteobacteria</taxon>
        <taxon>Enterobacterales</taxon>
        <taxon>Enterobacteriaceae</taxon>
        <taxon>Cronobacter</taxon>
    </lineage>
</organism>
<dbReference type="GO" id="GO:0043565">
    <property type="term" value="F:sequence-specific DNA binding"/>
    <property type="evidence" value="ECO:0007669"/>
    <property type="project" value="InterPro"/>
</dbReference>
<reference evidence="6 7" key="1">
    <citation type="journal article" date="2018" name="Front. Microbiol.">
        <title>An Investigation of an Acute Gastroenteritis Outbreak: Cronobacter sakazakii, a Potential Cause of Food-Borne Illness.</title>
        <authorList>
            <person name="Yong W."/>
            <person name="Guo B."/>
            <person name="Shi X."/>
            <person name="Cheng T."/>
            <person name="Chen M."/>
            <person name="Jiang X."/>
            <person name="Ye Y."/>
            <person name="Wang J."/>
            <person name="Xie G."/>
            <person name="Ding J."/>
        </authorList>
    </citation>
    <scope>NUCLEOTIDE SEQUENCE [LARGE SCALE GENOMIC DNA]</scope>
    <source>
        <strain evidence="6 7">S1</strain>
    </source>
</reference>
<sequence>MYIAAAACDALPDAPCILTLSGLLREAVTRAATWKENHLTASQQRLAGVILDEIASLPQVNLGLPMPQDARLIRIARALSARPDDARRLEEWAAWAGLSSRTLTRRFSVETGFSFTQWRQRVRLLKALEFLAAGKPVTAVALDLGYDNVSTFIALFRRVFGSTPGRYQI</sequence>
<dbReference type="InterPro" id="IPR018060">
    <property type="entry name" value="HTH_AraC"/>
</dbReference>
<dbReference type="Proteomes" id="UP000285793">
    <property type="component" value="Unassembled WGS sequence"/>
</dbReference>
<dbReference type="SUPFAM" id="SSF46689">
    <property type="entry name" value="Homeodomain-like"/>
    <property type="match status" value="2"/>
</dbReference>
<evidence type="ECO:0000256" key="2">
    <source>
        <dbReference type="ARBA" id="ARBA00023015"/>
    </source>
</evidence>
<evidence type="ECO:0000256" key="3">
    <source>
        <dbReference type="ARBA" id="ARBA00023125"/>
    </source>
</evidence>
<evidence type="ECO:0000256" key="1">
    <source>
        <dbReference type="ARBA" id="ARBA00022491"/>
    </source>
</evidence>
<proteinExistence type="predicted"/>
<dbReference type="GO" id="GO:0003700">
    <property type="term" value="F:DNA-binding transcription factor activity"/>
    <property type="evidence" value="ECO:0007669"/>
    <property type="project" value="InterPro"/>
</dbReference>
<evidence type="ECO:0000313" key="6">
    <source>
        <dbReference type="EMBL" id="ROW64854.1"/>
    </source>
</evidence>
<dbReference type="EMBL" id="PQJL01000001">
    <property type="protein sequence ID" value="ROW64854.1"/>
    <property type="molecule type" value="Genomic_DNA"/>
</dbReference>
<evidence type="ECO:0000256" key="4">
    <source>
        <dbReference type="ARBA" id="ARBA00023163"/>
    </source>
</evidence>
<dbReference type="PROSITE" id="PS00041">
    <property type="entry name" value="HTH_ARAC_FAMILY_1"/>
    <property type="match status" value="1"/>
</dbReference>
<dbReference type="Gene3D" id="1.10.10.60">
    <property type="entry name" value="Homeodomain-like"/>
    <property type="match status" value="1"/>
</dbReference>
<dbReference type="Pfam" id="PF12833">
    <property type="entry name" value="HTH_18"/>
    <property type="match status" value="1"/>
</dbReference>
<dbReference type="AlphaFoldDB" id="A0A423Y4N1"/>
<dbReference type="SMART" id="SM00342">
    <property type="entry name" value="HTH_ARAC"/>
    <property type="match status" value="1"/>
</dbReference>
<keyword evidence="4" id="KW-0804">Transcription</keyword>
<keyword evidence="1" id="KW-0678">Repressor</keyword>
<dbReference type="InterPro" id="IPR009057">
    <property type="entry name" value="Homeodomain-like_sf"/>
</dbReference>
<dbReference type="FunFam" id="1.10.10.60:FF:000132">
    <property type="entry name" value="AraC family transcriptional regulator"/>
    <property type="match status" value="1"/>
</dbReference>
<dbReference type="InterPro" id="IPR018062">
    <property type="entry name" value="HTH_AraC-typ_CS"/>
</dbReference>
<dbReference type="PANTHER" id="PTHR11019:SF159">
    <property type="entry name" value="TRANSCRIPTIONAL REGULATOR-RELATED"/>
    <property type="match status" value="1"/>
</dbReference>
<keyword evidence="2" id="KW-0805">Transcription regulation</keyword>